<dbReference type="AlphaFoldDB" id="A0A8T1W4I3"/>
<dbReference type="EMBL" id="JAGDFM010000065">
    <property type="protein sequence ID" value="KAG7388166.1"/>
    <property type="molecule type" value="Genomic_DNA"/>
</dbReference>
<name>A0A8T1W4I3_9STRA</name>
<sequence length="216" mass="22950">MVAAPNRGTEDAEPGPSRCRAACTMVNVAVQFVPFDDPMHRISHPPDVTRPPTGGADCSVAPSVLVVDLPWSTQAMKSSSLATFTSLLAATCSGEFTVLMYTDSRFEDYVGQVRFGSTDRCYPLCSDSEAVAAFVWDGEPRGTQLVVFEDVGCQGRSVAGGETYGAEVSAVASARKVRSFILSTMGEPAPTRGVVHSCDEESDVVYKAFNDTAAVM</sequence>
<proteinExistence type="predicted"/>
<evidence type="ECO:0000313" key="1">
    <source>
        <dbReference type="EMBL" id="KAG7388166.1"/>
    </source>
</evidence>
<dbReference type="Proteomes" id="UP000694044">
    <property type="component" value="Unassembled WGS sequence"/>
</dbReference>
<dbReference type="OrthoDB" id="104956at2759"/>
<gene>
    <name evidence="1" type="ORF">PHYPSEUDO_012968</name>
</gene>
<keyword evidence="2" id="KW-1185">Reference proteome</keyword>
<comment type="caution">
    <text evidence="1">The sequence shown here is derived from an EMBL/GenBank/DDBJ whole genome shotgun (WGS) entry which is preliminary data.</text>
</comment>
<protein>
    <submittedName>
        <fullName evidence="1">Uncharacterized protein</fullName>
    </submittedName>
</protein>
<reference evidence="1" key="1">
    <citation type="submission" date="2021-02" db="EMBL/GenBank/DDBJ databases">
        <authorList>
            <person name="Palmer J.M."/>
        </authorList>
    </citation>
    <scope>NUCLEOTIDE SEQUENCE</scope>
    <source>
        <strain evidence="1">SCRP734</strain>
    </source>
</reference>
<organism evidence="1 2">
    <name type="scientific">Phytophthora pseudosyringae</name>
    <dbReference type="NCBI Taxonomy" id="221518"/>
    <lineage>
        <taxon>Eukaryota</taxon>
        <taxon>Sar</taxon>
        <taxon>Stramenopiles</taxon>
        <taxon>Oomycota</taxon>
        <taxon>Peronosporomycetes</taxon>
        <taxon>Peronosporales</taxon>
        <taxon>Peronosporaceae</taxon>
        <taxon>Phytophthora</taxon>
    </lineage>
</organism>
<accession>A0A8T1W4I3</accession>
<evidence type="ECO:0000313" key="2">
    <source>
        <dbReference type="Proteomes" id="UP000694044"/>
    </source>
</evidence>